<dbReference type="Proteomes" id="UP000179266">
    <property type="component" value="Unassembled WGS sequence"/>
</dbReference>
<organism evidence="1 2">
    <name type="scientific">Candidatus Schekmanbacteria bacterium RBG_13_48_7</name>
    <dbReference type="NCBI Taxonomy" id="1817878"/>
    <lineage>
        <taxon>Bacteria</taxon>
        <taxon>Candidatus Schekmaniibacteriota</taxon>
    </lineage>
</organism>
<name>A0A1F7RTJ2_9BACT</name>
<protein>
    <submittedName>
        <fullName evidence="1">Uncharacterized protein</fullName>
    </submittedName>
</protein>
<comment type="caution">
    <text evidence="1">The sequence shown here is derived from an EMBL/GenBank/DDBJ whole genome shotgun (WGS) entry which is preliminary data.</text>
</comment>
<proteinExistence type="predicted"/>
<evidence type="ECO:0000313" key="2">
    <source>
        <dbReference type="Proteomes" id="UP000179266"/>
    </source>
</evidence>
<evidence type="ECO:0000313" key="1">
    <source>
        <dbReference type="EMBL" id="OGL44879.1"/>
    </source>
</evidence>
<reference evidence="1 2" key="1">
    <citation type="journal article" date="2016" name="Nat. Commun.">
        <title>Thousands of microbial genomes shed light on interconnected biogeochemical processes in an aquifer system.</title>
        <authorList>
            <person name="Anantharaman K."/>
            <person name="Brown C.T."/>
            <person name="Hug L.A."/>
            <person name="Sharon I."/>
            <person name="Castelle C.J."/>
            <person name="Probst A.J."/>
            <person name="Thomas B.C."/>
            <person name="Singh A."/>
            <person name="Wilkins M.J."/>
            <person name="Karaoz U."/>
            <person name="Brodie E.L."/>
            <person name="Williams K.H."/>
            <person name="Hubbard S.S."/>
            <person name="Banfield J.F."/>
        </authorList>
    </citation>
    <scope>NUCLEOTIDE SEQUENCE [LARGE SCALE GENOMIC DNA]</scope>
</reference>
<sequence>MDKSIKLPELFEDLASICNFELDQFEEEIMVYARQKLGIEIEDESEFWDIFSEWIHSNIHRFHLSAAINE</sequence>
<dbReference type="AlphaFoldDB" id="A0A1F7RTJ2"/>
<gene>
    <name evidence="1" type="ORF">A2161_20835</name>
</gene>
<dbReference type="EMBL" id="MGDD01000200">
    <property type="protein sequence ID" value="OGL44879.1"/>
    <property type="molecule type" value="Genomic_DNA"/>
</dbReference>
<accession>A0A1F7RTJ2</accession>